<reference evidence="2" key="1">
    <citation type="submission" date="2019-08" db="EMBL/GenBank/DDBJ databases">
        <authorList>
            <person name="Kucharzyk K."/>
            <person name="Murdoch R.W."/>
            <person name="Higgins S."/>
            <person name="Loffler F."/>
        </authorList>
    </citation>
    <scope>NUCLEOTIDE SEQUENCE</scope>
</reference>
<keyword evidence="1" id="KW-0472">Membrane</keyword>
<sequence length="108" mass="11663">MILVFLPVPHQPGNGIHRKPGIDVPIDIGILHALGNRNRRILLCYGLPQLVGNLPLLFHLFIHDDIGRLAVSVRLHLNPGVLPGLVGIVPVLGNVLFPGLPVSPGLFF</sequence>
<feature type="transmembrane region" description="Helical" evidence="1">
    <location>
        <begin position="82"/>
        <end position="102"/>
    </location>
</feature>
<dbReference type="EMBL" id="VSSQ01088452">
    <property type="protein sequence ID" value="MPN35074.1"/>
    <property type="molecule type" value="Genomic_DNA"/>
</dbReference>
<name>A0A645HG37_9ZZZZ</name>
<organism evidence="2">
    <name type="scientific">bioreactor metagenome</name>
    <dbReference type="NCBI Taxonomy" id="1076179"/>
    <lineage>
        <taxon>unclassified sequences</taxon>
        <taxon>metagenomes</taxon>
        <taxon>ecological metagenomes</taxon>
    </lineage>
</organism>
<feature type="transmembrane region" description="Helical" evidence="1">
    <location>
        <begin position="42"/>
        <end position="62"/>
    </location>
</feature>
<keyword evidence="1" id="KW-0812">Transmembrane</keyword>
<comment type="caution">
    <text evidence="2">The sequence shown here is derived from an EMBL/GenBank/DDBJ whole genome shotgun (WGS) entry which is preliminary data.</text>
</comment>
<accession>A0A645HG37</accession>
<dbReference type="AlphaFoldDB" id="A0A645HG37"/>
<gene>
    <name evidence="2" type="ORF">SDC9_182568</name>
</gene>
<proteinExistence type="predicted"/>
<evidence type="ECO:0000256" key="1">
    <source>
        <dbReference type="SAM" id="Phobius"/>
    </source>
</evidence>
<protein>
    <submittedName>
        <fullName evidence="2">Uncharacterized protein</fullName>
    </submittedName>
</protein>
<evidence type="ECO:0000313" key="2">
    <source>
        <dbReference type="EMBL" id="MPN35074.1"/>
    </source>
</evidence>
<keyword evidence="1" id="KW-1133">Transmembrane helix</keyword>